<dbReference type="SFLD" id="SFLDS00019">
    <property type="entry name" value="Glutathione_Transferase_(cytos"/>
    <property type="match status" value="1"/>
</dbReference>
<dbReference type="InterPro" id="IPR004045">
    <property type="entry name" value="Glutathione_S-Trfase_N"/>
</dbReference>
<evidence type="ECO:0000259" key="2">
    <source>
        <dbReference type="PROSITE" id="PS50405"/>
    </source>
</evidence>
<dbReference type="RefSeq" id="WP_175112289.1">
    <property type="nucleotide sequence ID" value="NZ_CADIKF010000028.1"/>
</dbReference>
<evidence type="ECO:0000259" key="1">
    <source>
        <dbReference type="PROSITE" id="PS50404"/>
    </source>
</evidence>
<dbReference type="GO" id="GO:0016491">
    <property type="term" value="F:oxidoreductase activity"/>
    <property type="evidence" value="ECO:0007669"/>
    <property type="project" value="UniProtKB-KW"/>
</dbReference>
<dbReference type="Gene3D" id="3.40.30.10">
    <property type="entry name" value="Glutaredoxin"/>
    <property type="match status" value="1"/>
</dbReference>
<dbReference type="SUPFAM" id="SSF52833">
    <property type="entry name" value="Thioredoxin-like"/>
    <property type="match status" value="1"/>
</dbReference>
<dbReference type="Pfam" id="PF13417">
    <property type="entry name" value="GST_N_3"/>
    <property type="match status" value="1"/>
</dbReference>
<keyword evidence="4" id="KW-1185">Reference proteome</keyword>
<sequence length="210" mass="23150">MKLYHASGSPNSRRVRILLAEKGLDIPLVPVDLANREQFSDAYRAVNPRAVVPTLVLDDDTAIGETAVIMRYLDDAFAQTPLYGVTPQEKAIVAMWERRAEIDGFAAVMEGVRNAAAGLKGRAISGPHGYEQIADLVERSKRRVTNFYDDLEARLSSVPFVAGEHYTAADITALVAVDFAIRAFAMPIPDHHVAIRKWYERVSTRPSATA</sequence>
<feature type="domain" description="GST N-terminal" evidence="1">
    <location>
        <begin position="1"/>
        <end position="81"/>
    </location>
</feature>
<reference evidence="3 4" key="1">
    <citation type="submission" date="2020-04" db="EMBL/GenBank/DDBJ databases">
        <authorList>
            <person name="De Canck E."/>
        </authorList>
    </citation>
    <scope>NUCLEOTIDE SEQUENCE [LARGE SCALE GENOMIC DNA]</scope>
    <source>
        <strain evidence="3 4">LMG 29739</strain>
    </source>
</reference>
<dbReference type="InterPro" id="IPR004046">
    <property type="entry name" value="GST_C"/>
</dbReference>
<feature type="domain" description="GST C-terminal" evidence="2">
    <location>
        <begin position="86"/>
        <end position="210"/>
    </location>
</feature>
<dbReference type="EC" id="1.8.4.-" evidence="3"/>
<dbReference type="SFLD" id="SFLDG00358">
    <property type="entry name" value="Main_(cytGST)"/>
    <property type="match status" value="1"/>
</dbReference>
<name>A0A6J5E8D8_9BURK</name>
<dbReference type="InterPro" id="IPR040079">
    <property type="entry name" value="Glutathione_S-Trfase"/>
</dbReference>
<dbReference type="CDD" id="cd03051">
    <property type="entry name" value="GST_N_GTT2_like"/>
    <property type="match status" value="1"/>
</dbReference>
<organism evidence="3 4">
    <name type="scientific">Paraburkholderia solisilvae</name>
    <dbReference type="NCBI Taxonomy" id="624376"/>
    <lineage>
        <taxon>Bacteria</taxon>
        <taxon>Pseudomonadati</taxon>
        <taxon>Pseudomonadota</taxon>
        <taxon>Betaproteobacteria</taxon>
        <taxon>Burkholderiales</taxon>
        <taxon>Burkholderiaceae</taxon>
        <taxon>Paraburkholderia</taxon>
    </lineage>
</organism>
<protein>
    <submittedName>
        <fullName evidence="3">Disulfide-bond oxidoreductase YfcG</fullName>
        <ecNumber evidence="3">1.8.4.-</ecNumber>
    </submittedName>
</protein>
<dbReference type="EMBL" id="CADIKF010000028">
    <property type="protein sequence ID" value="CAB3761325.1"/>
    <property type="molecule type" value="Genomic_DNA"/>
</dbReference>
<dbReference type="Proteomes" id="UP000494329">
    <property type="component" value="Unassembled WGS sequence"/>
</dbReference>
<dbReference type="PANTHER" id="PTHR44051">
    <property type="entry name" value="GLUTATHIONE S-TRANSFERASE-RELATED"/>
    <property type="match status" value="1"/>
</dbReference>
<dbReference type="PANTHER" id="PTHR44051:SF8">
    <property type="entry name" value="GLUTATHIONE S-TRANSFERASE GSTA"/>
    <property type="match status" value="1"/>
</dbReference>
<dbReference type="PROSITE" id="PS50405">
    <property type="entry name" value="GST_CTER"/>
    <property type="match status" value="1"/>
</dbReference>
<evidence type="ECO:0000313" key="4">
    <source>
        <dbReference type="Proteomes" id="UP000494329"/>
    </source>
</evidence>
<dbReference type="SUPFAM" id="SSF47616">
    <property type="entry name" value="GST C-terminal domain-like"/>
    <property type="match status" value="1"/>
</dbReference>
<dbReference type="AlphaFoldDB" id="A0A6J5E8D8"/>
<dbReference type="Pfam" id="PF00043">
    <property type="entry name" value="GST_C"/>
    <property type="match status" value="1"/>
</dbReference>
<dbReference type="InterPro" id="IPR010987">
    <property type="entry name" value="Glutathione-S-Trfase_C-like"/>
</dbReference>
<dbReference type="Gene3D" id="1.20.1050.10">
    <property type="match status" value="1"/>
</dbReference>
<gene>
    <name evidence="3" type="primary">yfcG_2</name>
    <name evidence="3" type="ORF">LMG29739_03603</name>
</gene>
<dbReference type="InterPro" id="IPR036282">
    <property type="entry name" value="Glutathione-S-Trfase_C_sf"/>
</dbReference>
<evidence type="ECO:0000313" key="3">
    <source>
        <dbReference type="EMBL" id="CAB3761325.1"/>
    </source>
</evidence>
<accession>A0A6J5E8D8</accession>
<dbReference type="InterPro" id="IPR034345">
    <property type="entry name" value="Gtt2-like_N"/>
</dbReference>
<keyword evidence="3" id="KW-0560">Oxidoreductase</keyword>
<dbReference type="InterPro" id="IPR036249">
    <property type="entry name" value="Thioredoxin-like_sf"/>
</dbReference>
<dbReference type="PROSITE" id="PS50404">
    <property type="entry name" value="GST_NTER"/>
    <property type="match status" value="1"/>
</dbReference>
<proteinExistence type="predicted"/>